<dbReference type="STRING" id="44941.A0A397UIT8"/>
<dbReference type="GO" id="GO:0042626">
    <property type="term" value="F:ATPase-coupled transmembrane transporter activity"/>
    <property type="evidence" value="ECO:0007669"/>
    <property type="project" value="TreeGrafter"/>
</dbReference>
<dbReference type="Gene3D" id="3.40.50.300">
    <property type="entry name" value="P-loop containing nucleotide triphosphate hydrolases"/>
    <property type="match status" value="1"/>
</dbReference>
<keyword evidence="1" id="KW-0813">Transport</keyword>
<name>A0A397UIT8_9GLOM</name>
<reference evidence="3 4" key="1">
    <citation type="submission" date="2018-06" db="EMBL/GenBank/DDBJ databases">
        <title>Comparative genomics reveals the genomic features of Rhizophagus irregularis, R. cerebriforme, R. diaphanum and Gigaspora rosea, and their symbiotic lifestyle signature.</title>
        <authorList>
            <person name="Morin E."/>
            <person name="San Clemente H."/>
            <person name="Chen E.C.H."/>
            <person name="De La Providencia I."/>
            <person name="Hainaut M."/>
            <person name="Kuo A."/>
            <person name="Kohler A."/>
            <person name="Murat C."/>
            <person name="Tang N."/>
            <person name="Roy S."/>
            <person name="Loubradou J."/>
            <person name="Henrissat B."/>
            <person name="Grigoriev I.V."/>
            <person name="Corradi N."/>
            <person name="Roux C."/>
            <person name="Martin F.M."/>
        </authorList>
    </citation>
    <scope>NUCLEOTIDE SEQUENCE [LARGE SCALE GENOMIC DNA]</scope>
    <source>
        <strain evidence="3 4">DAOM 194757</strain>
    </source>
</reference>
<dbReference type="Proteomes" id="UP000266673">
    <property type="component" value="Unassembled WGS sequence"/>
</dbReference>
<dbReference type="SUPFAM" id="SSF52540">
    <property type="entry name" value="P-loop containing nucleoside triphosphate hydrolases"/>
    <property type="match status" value="1"/>
</dbReference>
<organism evidence="3 4">
    <name type="scientific">Gigaspora rosea</name>
    <dbReference type="NCBI Taxonomy" id="44941"/>
    <lineage>
        <taxon>Eukaryota</taxon>
        <taxon>Fungi</taxon>
        <taxon>Fungi incertae sedis</taxon>
        <taxon>Mucoromycota</taxon>
        <taxon>Glomeromycotina</taxon>
        <taxon>Glomeromycetes</taxon>
        <taxon>Diversisporales</taxon>
        <taxon>Gigasporaceae</taxon>
        <taxon>Gigaspora</taxon>
    </lineage>
</organism>
<accession>A0A397UIT8</accession>
<dbReference type="PANTHER" id="PTHR24221">
    <property type="entry name" value="ATP-BINDING CASSETTE SUB-FAMILY B"/>
    <property type="match status" value="1"/>
</dbReference>
<dbReference type="AlphaFoldDB" id="A0A397UIT8"/>
<keyword evidence="3" id="KW-0378">Hydrolase</keyword>
<sequence length="165" mass="18560">MDVMLNLQSMNITIKDAPDVKPLIIQGGEIRFEDIDTNNSIYHNILYGKINTDPSKVEYAAKRAQIHDIIQALPDKYNTHDGEYGFMILGSDKQCVVLARTILKDPNTFFDDATSALDTYTEQSIPANIRSILQEKSKTSIFVAHKLRSILDVEKVVLMEICGNV</sequence>
<dbReference type="GO" id="GO:0016787">
    <property type="term" value="F:hydrolase activity"/>
    <property type="evidence" value="ECO:0007669"/>
    <property type="project" value="UniProtKB-KW"/>
</dbReference>
<evidence type="ECO:0000256" key="1">
    <source>
        <dbReference type="ARBA" id="ARBA00022448"/>
    </source>
</evidence>
<evidence type="ECO:0000313" key="3">
    <source>
        <dbReference type="EMBL" id="RIB10202.1"/>
    </source>
</evidence>
<protein>
    <submittedName>
        <fullName evidence="3">P-loop containing nucleoside triphosphate hydrolase protein</fullName>
    </submittedName>
</protein>
<dbReference type="InterPro" id="IPR039421">
    <property type="entry name" value="Type_1_exporter"/>
</dbReference>
<keyword evidence="4" id="KW-1185">Reference proteome</keyword>
<dbReference type="PANTHER" id="PTHR24221:SF402">
    <property type="entry name" value="IRON-SULFUR CLUSTERS TRANSPORTER ABCB7, MITOCHONDRIAL"/>
    <property type="match status" value="1"/>
</dbReference>
<dbReference type="GO" id="GO:0006879">
    <property type="term" value="P:intracellular iron ion homeostasis"/>
    <property type="evidence" value="ECO:0007669"/>
    <property type="project" value="TreeGrafter"/>
</dbReference>
<dbReference type="EMBL" id="QKWP01001280">
    <property type="protein sequence ID" value="RIB10202.1"/>
    <property type="molecule type" value="Genomic_DNA"/>
</dbReference>
<evidence type="ECO:0000313" key="4">
    <source>
        <dbReference type="Proteomes" id="UP000266673"/>
    </source>
</evidence>
<proteinExistence type="predicted"/>
<comment type="caution">
    <text evidence="3">The sequence shown here is derived from an EMBL/GenBank/DDBJ whole genome shotgun (WGS) entry which is preliminary data.</text>
</comment>
<dbReference type="GO" id="GO:0005743">
    <property type="term" value="C:mitochondrial inner membrane"/>
    <property type="evidence" value="ECO:0007669"/>
    <property type="project" value="TreeGrafter"/>
</dbReference>
<evidence type="ECO:0000256" key="2">
    <source>
        <dbReference type="ARBA" id="ARBA00022967"/>
    </source>
</evidence>
<dbReference type="InterPro" id="IPR027417">
    <property type="entry name" value="P-loop_NTPase"/>
</dbReference>
<gene>
    <name evidence="3" type="ORF">C2G38_2250914</name>
</gene>
<keyword evidence="2" id="KW-1278">Translocase</keyword>
<dbReference type="OrthoDB" id="6500128at2759"/>